<dbReference type="EnsemblBacteria" id="BAD84855">
    <property type="protein sequence ID" value="BAD84855"/>
    <property type="gene ID" value="TK0666"/>
</dbReference>
<dbReference type="PATRIC" id="fig|69014.16.peg.647"/>
<dbReference type="Proteomes" id="UP000000536">
    <property type="component" value="Chromosome"/>
</dbReference>
<evidence type="ECO:0000313" key="1">
    <source>
        <dbReference type="EMBL" id="BAD84855.1"/>
    </source>
</evidence>
<dbReference type="AlphaFoldDB" id="Q5JEY5"/>
<organism evidence="1 2">
    <name type="scientific">Thermococcus kodakarensis (strain ATCC BAA-918 / JCM 12380 / KOD1)</name>
    <name type="common">Pyrococcus kodakaraensis (strain KOD1)</name>
    <dbReference type="NCBI Taxonomy" id="69014"/>
    <lineage>
        <taxon>Archaea</taxon>
        <taxon>Methanobacteriati</taxon>
        <taxon>Methanobacteriota</taxon>
        <taxon>Thermococci</taxon>
        <taxon>Thermococcales</taxon>
        <taxon>Thermococcaceae</taxon>
        <taxon>Thermococcus</taxon>
    </lineage>
</organism>
<dbReference type="eggNOG" id="arCOG07081">
    <property type="taxonomic scope" value="Archaea"/>
</dbReference>
<sequence length="182" mass="21521">MKRLCALAIGALVLVALFTTYSWHKAEEDLKLSRTVREESWGRVYLTVAEDIFEFGYMDRAFEDLLEKNASEDEIVEYAGAYYLMARHVERVFIFLSYELYEGYFKYYKIGRAFGNLERFFIDIRSKRGVNRTETIRTNIETFREISRIARKIGKYGDPRDIPEELADELLNTTKNLKLVYE</sequence>
<dbReference type="HOGENOM" id="CLU_1631740_0_0_2"/>
<dbReference type="KEGG" id="tko:TK0666"/>
<accession>Q5JEY5</accession>
<dbReference type="EMBL" id="AP006878">
    <property type="protein sequence ID" value="BAD84855.1"/>
    <property type="molecule type" value="Genomic_DNA"/>
</dbReference>
<evidence type="ECO:0000313" key="2">
    <source>
        <dbReference type="Proteomes" id="UP000000536"/>
    </source>
</evidence>
<gene>
    <name evidence="1" type="ordered locus">TK0666</name>
</gene>
<reference evidence="1 2" key="1">
    <citation type="journal article" date="2005" name="Genome Res.">
        <title>Complete genome sequence of the hyperthermophilic archaeon Thermococcus kodakaraensis KOD1 and comparison with Pyrococcus genomes.</title>
        <authorList>
            <person name="Fukui T."/>
            <person name="Atomi H."/>
            <person name="Kanai T."/>
            <person name="Matsumi R."/>
            <person name="Fujiwara S."/>
            <person name="Imanaka T."/>
        </authorList>
    </citation>
    <scope>NUCLEOTIDE SEQUENCE [LARGE SCALE GENOMIC DNA]</scope>
    <source>
        <strain evidence="2">ATCC BAA-918 / JCM 12380 / KOD1</strain>
    </source>
</reference>
<protein>
    <submittedName>
        <fullName evidence="1">Uncharacterized protein</fullName>
    </submittedName>
</protein>
<name>Q5JEY5_THEKO</name>
<keyword evidence="2" id="KW-1185">Reference proteome</keyword>
<proteinExistence type="predicted"/>
<dbReference type="InParanoid" id="Q5JEY5"/>